<dbReference type="Proteomes" id="UP001165960">
    <property type="component" value="Unassembled WGS sequence"/>
</dbReference>
<sequence>MVLTRGTTSPSFTPFDTAFIGPTCPLSAGSTSPTISSPLLEEDISYPPTILSAVVIFPQPHISPISMDTPTFDQVKETVLALMQGFYATGTMSSKLKPTFGSPDYCFMIVEQGLANFHTSSLAATVNFLQHFVQPALFHYQLLLDLHSFQLNAMLTASHNNYKQFVAFFQGFNLWGVPENLRADGPRAQQGEPTTRLGLALQYKITIF</sequence>
<name>A0ACC2U9J4_9FUNG</name>
<gene>
    <name evidence="1" type="ORF">DSO57_1035781</name>
</gene>
<accession>A0ACC2U9J4</accession>
<organism evidence="1 2">
    <name type="scientific">Entomophthora muscae</name>
    <dbReference type="NCBI Taxonomy" id="34485"/>
    <lineage>
        <taxon>Eukaryota</taxon>
        <taxon>Fungi</taxon>
        <taxon>Fungi incertae sedis</taxon>
        <taxon>Zoopagomycota</taxon>
        <taxon>Entomophthoromycotina</taxon>
        <taxon>Entomophthoromycetes</taxon>
        <taxon>Entomophthorales</taxon>
        <taxon>Entomophthoraceae</taxon>
        <taxon>Entomophthora</taxon>
    </lineage>
</organism>
<evidence type="ECO:0000313" key="1">
    <source>
        <dbReference type="EMBL" id="KAJ9083326.1"/>
    </source>
</evidence>
<protein>
    <submittedName>
        <fullName evidence="1">Uncharacterized protein</fullName>
    </submittedName>
</protein>
<dbReference type="EMBL" id="QTSX02001035">
    <property type="protein sequence ID" value="KAJ9083326.1"/>
    <property type="molecule type" value="Genomic_DNA"/>
</dbReference>
<evidence type="ECO:0000313" key="2">
    <source>
        <dbReference type="Proteomes" id="UP001165960"/>
    </source>
</evidence>
<proteinExistence type="predicted"/>
<keyword evidence="2" id="KW-1185">Reference proteome</keyword>
<reference evidence="1" key="1">
    <citation type="submission" date="2022-04" db="EMBL/GenBank/DDBJ databases">
        <title>Genome of the entomopathogenic fungus Entomophthora muscae.</title>
        <authorList>
            <person name="Elya C."/>
            <person name="Lovett B.R."/>
            <person name="Lee E."/>
            <person name="Macias A.M."/>
            <person name="Hajek A.E."/>
            <person name="De Bivort B.L."/>
            <person name="Kasson M.T."/>
            <person name="De Fine Licht H.H."/>
            <person name="Stajich J.E."/>
        </authorList>
    </citation>
    <scope>NUCLEOTIDE SEQUENCE</scope>
    <source>
        <strain evidence="1">Berkeley</strain>
    </source>
</reference>
<comment type="caution">
    <text evidence="1">The sequence shown here is derived from an EMBL/GenBank/DDBJ whole genome shotgun (WGS) entry which is preliminary data.</text>
</comment>